<dbReference type="InterPro" id="IPR003959">
    <property type="entry name" value="ATPase_AAA_core"/>
</dbReference>
<dbReference type="Gene3D" id="3.40.50.300">
    <property type="entry name" value="P-loop containing nucleotide triphosphate hydrolases"/>
    <property type="match status" value="1"/>
</dbReference>
<protein>
    <recommendedName>
        <fullName evidence="3">ATPase AAA-type core domain-containing protein</fullName>
    </recommendedName>
</protein>
<sequence length="189" mass="21452">MPPSLSTSHARACTHPLVTQTIASSAPVIATASASAESSDRSRFHKREICQARLQKMDGFDQTVIVKVVMATNRVDTLDPTSLRPGRLDRKVEFPLPDWRQKRLVFQVCTAKKNLSEEANLEDYFCRPDKICDADVELVSWHRPKFLCICCFLTIVLLGYFCPALAKAVKTMKKAEKLLLIVKPFKWIW</sequence>
<proteinExistence type="predicted"/>
<evidence type="ECO:0000256" key="2">
    <source>
        <dbReference type="ARBA" id="ARBA00022840"/>
    </source>
</evidence>
<name>A0A804LPL9_MAIZE</name>
<accession>A0A804LPL9</accession>
<dbReference type="GO" id="GO:0005524">
    <property type="term" value="F:ATP binding"/>
    <property type="evidence" value="ECO:0007669"/>
    <property type="project" value="UniProtKB-KW"/>
</dbReference>
<dbReference type="PANTHER" id="PTHR23073">
    <property type="entry name" value="26S PROTEASOME REGULATORY SUBUNIT"/>
    <property type="match status" value="1"/>
</dbReference>
<dbReference type="Proteomes" id="UP000007305">
    <property type="component" value="Chromosome 1"/>
</dbReference>
<organism evidence="4 5">
    <name type="scientific">Zea mays</name>
    <name type="common">Maize</name>
    <dbReference type="NCBI Taxonomy" id="4577"/>
    <lineage>
        <taxon>Eukaryota</taxon>
        <taxon>Viridiplantae</taxon>
        <taxon>Streptophyta</taxon>
        <taxon>Embryophyta</taxon>
        <taxon>Tracheophyta</taxon>
        <taxon>Spermatophyta</taxon>
        <taxon>Magnoliopsida</taxon>
        <taxon>Liliopsida</taxon>
        <taxon>Poales</taxon>
        <taxon>Poaceae</taxon>
        <taxon>PACMAD clade</taxon>
        <taxon>Panicoideae</taxon>
        <taxon>Andropogonodae</taxon>
        <taxon>Andropogoneae</taxon>
        <taxon>Tripsacinae</taxon>
        <taxon>Zea</taxon>
    </lineage>
</organism>
<keyword evidence="2" id="KW-0067">ATP-binding</keyword>
<dbReference type="Gramene" id="Zm00001eb026470_T002">
    <property type="protein sequence ID" value="Zm00001eb026470_P002"/>
    <property type="gene ID" value="Zm00001eb026470"/>
</dbReference>
<dbReference type="Gene3D" id="1.10.8.60">
    <property type="match status" value="1"/>
</dbReference>
<keyword evidence="5" id="KW-1185">Reference proteome</keyword>
<dbReference type="EnsemblPlants" id="Zm00001eb026470_T002">
    <property type="protein sequence ID" value="Zm00001eb026470_P002"/>
    <property type="gene ID" value="Zm00001eb026470"/>
</dbReference>
<reference evidence="5" key="1">
    <citation type="submission" date="2015-12" db="EMBL/GenBank/DDBJ databases">
        <title>Update maize B73 reference genome by single molecule sequencing technologies.</title>
        <authorList>
            <consortium name="Maize Genome Sequencing Project"/>
            <person name="Ware D."/>
        </authorList>
    </citation>
    <scope>NUCLEOTIDE SEQUENCE [LARGE SCALE GENOMIC DNA]</scope>
    <source>
        <strain evidence="5">cv. B73</strain>
    </source>
</reference>
<dbReference type="InterPro" id="IPR027417">
    <property type="entry name" value="P-loop_NTPase"/>
</dbReference>
<dbReference type="SUPFAM" id="SSF52540">
    <property type="entry name" value="P-loop containing nucleoside triphosphate hydrolases"/>
    <property type="match status" value="1"/>
</dbReference>
<dbReference type="InterPro" id="IPR050221">
    <property type="entry name" value="26S_Proteasome_ATPase"/>
</dbReference>
<dbReference type="AlphaFoldDB" id="A0A804LPL9"/>
<evidence type="ECO:0000256" key="1">
    <source>
        <dbReference type="ARBA" id="ARBA00022741"/>
    </source>
</evidence>
<reference evidence="4" key="3">
    <citation type="submission" date="2021-05" db="UniProtKB">
        <authorList>
            <consortium name="EnsemblPlants"/>
        </authorList>
    </citation>
    <scope>IDENTIFICATION</scope>
    <source>
        <strain evidence="4">cv. B73</strain>
    </source>
</reference>
<dbReference type="GO" id="GO:0016887">
    <property type="term" value="F:ATP hydrolysis activity"/>
    <property type="evidence" value="ECO:0007669"/>
    <property type="project" value="InterPro"/>
</dbReference>
<evidence type="ECO:0000313" key="5">
    <source>
        <dbReference type="Proteomes" id="UP000007305"/>
    </source>
</evidence>
<feature type="domain" description="ATPase AAA-type core" evidence="3">
    <location>
        <begin position="39"/>
        <end position="96"/>
    </location>
</feature>
<evidence type="ECO:0000259" key="3">
    <source>
        <dbReference type="Pfam" id="PF00004"/>
    </source>
</evidence>
<reference evidence="4" key="2">
    <citation type="submission" date="2019-07" db="EMBL/GenBank/DDBJ databases">
        <authorList>
            <person name="Seetharam A."/>
            <person name="Woodhouse M."/>
            <person name="Cannon E."/>
        </authorList>
    </citation>
    <scope>NUCLEOTIDE SEQUENCE [LARGE SCALE GENOMIC DNA]</scope>
    <source>
        <strain evidence="4">cv. B73</strain>
    </source>
</reference>
<evidence type="ECO:0000313" key="4">
    <source>
        <dbReference type="EnsemblPlants" id="Zm00001eb026470_P002"/>
    </source>
</evidence>
<dbReference type="Pfam" id="PF00004">
    <property type="entry name" value="AAA"/>
    <property type="match status" value="1"/>
</dbReference>
<keyword evidence="1" id="KW-0547">Nucleotide-binding</keyword>